<dbReference type="RefSeq" id="WP_073153614.1">
    <property type="nucleotide sequence ID" value="NZ_FQYY01000013.1"/>
</dbReference>
<dbReference type="STRING" id="579105.SAMN04488096_1131"/>
<gene>
    <name evidence="4" type="ORF">SAMN04488096_1131</name>
</gene>
<dbReference type="InterPro" id="IPR026444">
    <property type="entry name" value="Secre_tail"/>
</dbReference>
<feature type="domain" description="Secretion system C-terminal sorting" evidence="3">
    <location>
        <begin position="143"/>
        <end position="207"/>
    </location>
</feature>
<evidence type="ECO:0000256" key="1">
    <source>
        <dbReference type="ARBA" id="ARBA00022729"/>
    </source>
</evidence>
<keyword evidence="5" id="KW-1185">Reference proteome</keyword>
<feature type="chain" id="PRO_5012160926" evidence="2">
    <location>
        <begin position="23"/>
        <end position="208"/>
    </location>
</feature>
<dbReference type="NCBIfam" id="TIGR04183">
    <property type="entry name" value="Por_Secre_tail"/>
    <property type="match status" value="1"/>
</dbReference>
<reference evidence="4 5" key="1">
    <citation type="submission" date="2016-11" db="EMBL/GenBank/DDBJ databases">
        <authorList>
            <person name="Jaros S."/>
            <person name="Januszkiewicz K."/>
            <person name="Wedrychowicz H."/>
        </authorList>
    </citation>
    <scope>NUCLEOTIDE SEQUENCE [LARGE SCALE GENOMIC DNA]</scope>
    <source>
        <strain evidence="4 5">DSM 21425</strain>
    </source>
</reference>
<name>A0A1M6HK32_9FLAO</name>
<evidence type="ECO:0000313" key="5">
    <source>
        <dbReference type="Proteomes" id="UP000184225"/>
    </source>
</evidence>
<sequence>MKKIIFTILALFSIIFISSAQVNPVQNLNWNQWYEYPNNYFTLEWDEPEQPHDEIIGYNVYQEDELYIFINETSIYNIYNPVNPANGSNCGGESFLFYNNLNGFDVYVTAVYTGQRESSSKMAHVYGPALNTNRIKKKTTTFYPNPTNGILNIKSTNLKKIQLFDITGKILKVYEPKNQIDLSGLEKGIYIIKLYSESGIKMDKIVIK</sequence>
<feature type="signal peptide" evidence="2">
    <location>
        <begin position="1"/>
        <end position="22"/>
    </location>
</feature>
<evidence type="ECO:0000259" key="3">
    <source>
        <dbReference type="Pfam" id="PF18962"/>
    </source>
</evidence>
<dbReference type="AlphaFoldDB" id="A0A1M6HK32"/>
<dbReference type="Proteomes" id="UP000184225">
    <property type="component" value="Unassembled WGS sequence"/>
</dbReference>
<keyword evidence="1 2" id="KW-0732">Signal</keyword>
<accession>A0A1M6HK32</accession>
<evidence type="ECO:0000313" key="4">
    <source>
        <dbReference type="EMBL" id="SHJ22527.1"/>
    </source>
</evidence>
<protein>
    <submittedName>
        <fullName evidence="4">Por secretion system C-terminal sorting domain-containing protein</fullName>
    </submittedName>
</protein>
<dbReference type="OrthoDB" id="1248433at2"/>
<dbReference type="Pfam" id="PF18962">
    <property type="entry name" value="Por_Secre_tail"/>
    <property type="match status" value="1"/>
</dbReference>
<proteinExistence type="predicted"/>
<dbReference type="EMBL" id="FQYY01000013">
    <property type="protein sequence ID" value="SHJ22527.1"/>
    <property type="molecule type" value="Genomic_DNA"/>
</dbReference>
<evidence type="ECO:0000256" key="2">
    <source>
        <dbReference type="SAM" id="SignalP"/>
    </source>
</evidence>
<organism evidence="4 5">
    <name type="scientific">Mesonia phycicola</name>
    <dbReference type="NCBI Taxonomy" id="579105"/>
    <lineage>
        <taxon>Bacteria</taxon>
        <taxon>Pseudomonadati</taxon>
        <taxon>Bacteroidota</taxon>
        <taxon>Flavobacteriia</taxon>
        <taxon>Flavobacteriales</taxon>
        <taxon>Flavobacteriaceae</taxon>
        <taxon>Mesonia</taxon>
    </lineage>
</organism>